<keyword evidence="1" id="KW-0472">Membrane</keyword>
<dbReference type="OrthoDB" id="8776507at2"/>
<evidence type="ECO:0000313" key="4">
    <source>
        <dbReference type="Proteomes" id="UP000091926"/>
    </source>
</evidence>
<feature type="domain" description="Restriction endonuclease type IV Mrr" evidence="2">
    <location>
        <begin position="81"/>
        <end position="186"/>
    </location>
</feature>
<organism evidence="3 4">
    <name type="scientific">Bordetella flabilis</name>
    <dbReference type="NCBI Taxonomy" id="463014"/>
    <lineage>
        <taxon>Bacteria</taxon>
        <taxon>Pseudomonadati</taxon>
        <taxon>Pseudomonadota</taxon>
        <taxon>Betaproteobacteria</taxon>
        <taxon>Burkholderiales</taxon>
        <taxon>Alcaligenaceae</taxon>
        <taxon>Bordetella</taxon>
    </lineage>
</organism>
<dbReference type="STRING" id="463014.BAU07_03445"/>
<sequence>MKLKPSRNSIFGILLRSPWWMSAGIAVLLVLGAIAALPKEYWAIGVFAAIPFAAIAILAGLRQLRTPSASRVEAVAATVVAMPWPVFSKAIQAGFERDGCQVERLNEAGADFALTKKGRIALVSAQRWKAARTGIDTVRKLQAVRESRAAHEAVYIALGDISPSAREYAAAHGISFMTAPDLAKLLRGSGI</sequence>
<accession>A0A193G9Z5</accession>
<proteinExistence type="predicted"/>
<dbReference type="KEGG" id="bfz:BAU07_03445"/>
<evidence type="ECO:0000313" key="3">
    <source>
        <dbReference type="EMBL" id="ANN76296.1"/>
    </source>
</evidence>
<dbReference type="Proteomes" id="UP000091926">
    <property type="component" value="Chromosome"/>
</dbReference>
<dbReference type="RefSeq" id="WP_066654157.1">
    <property type="nucleotide sequence ID" value="NZ_CBCSCL010000029.1"/>
</dbReference>
<dbReference type="EMBL" id="CP016172">
    <property type="protein sequence ID" value="ANN76296.1"/>
    <property type="molecule type" value="Genomic_DNA"/>
</dbReference>
<evidence type="ECO:0000259" key="2">
    <source>
        <dbReference type="Pfam" id="PF04471"/>
    </source>
</evidence>
<evidence type="ECO:0000256" key="1">
    <source>
        <dbReference type="SAM" id="Phobius"/>
    </source>
</evidence>
<dbReference type="InterPro" id="IPR011335">
    <property type="entry name" value="Restrct_endonuc-II-like"/>
</dbReference>
<dbReference type="GO" id="GO:0003677">
    <property type="term" value="F:DNA binding"/>
    <property type="evidence" value="ECO:0007669"/>
    <property type="project" value="InterPro"/>
</dbReference>
<keyword evidence="4" id="KW-1185">Reference proteome</keyword>
<dbReference type="AlphaFoldDB" id="A0A193G9Z5"/>
<dbReference type="SUPFAM" id="SSF52980">
    <property type="entry name" value="Restriction endonuclease-like"/>
    <property type="match status" value="1"/>
</dbReference>
<protein>
    <recommendedName>
        <fullName evidence="2">Restriction endonuclease type IV Mrr domain-containing protein</fullName>
    </recommendedName>
</protein>
<reference evidence="3 4" key="1">
    <citation type="submission" date="2016-06" db="EMBL/GenBank/DDBJ databases">
        <title>Complete genome sequences of Bordetella bronchialis and Bordetella flabilis.</title>
        <authorList>
            <person name="LiPuma J.J."/>
            <person name="Spilker T."/>
        </authorList>
    </citation>
    <scope>NUCLEOTIDE SEQUENCE [LARGE SCALE GENOMIC DNA]</scope>
    <source>
        <strain evidence="3 4">AU10664</strain>
    </source>
</reference>
<dbReference type="GO" id="GO:0004519">
    <property type="term" value="F:endonuclease activity"/>
    <property type="evidence" value="ECO:0007669"/>
    <property type="project" value="InterPro"/>
</dbReference>
<name>A0A193G9Z5_9BORD</name>
<dbReference type="InterPro" id="IPR007560">
    <property type="entry name" value="Restrct_endonuc_IV_Mrr"/>
</dbReference>
<keyword evidence="1" id="KW-1133">Transmembrane helix</keyword>
<dbReference type="Pfam" id="PF04471">
    <property type="entry name" value="Mrr_cat"/>
    <property type="match status" value="1"/>
</dbReference>
<feature type="transmembrane region" description="Helical" evidence="1">
    <location>
        <begin position="41"/>
        <end position="61"/>
    </location>
</feature>
<gene>
    <name evidence="3" type="ORF">BAU07_03445</name>
</gene>
<feature type="transmembrane region" description="Helical" evidence="1">
    <location>
        <begin position="12"/>
        <end position="35"/>
    </location>
</feature>
<dbReference type="GO" id="GO:0009307">
    <property type="term" value="P:DNA restriction-modification system"/>
    <property type="evidence" value="ECO:0007669"/>
    <property type="project" value="InterPro"/>
</dbReference>
<keyword evidence="1" id="KW-0812">Transmembrane</keyword>